<dbReference type="EMBL" id="VDLX02000012">
    <property type="protein sequence ID" value="KAB8191556.1"/>
    <property type="molecule type" value="Genomic_DNA"/>
</dbReference>
<evidence type="ECO:0000313" key="2">
    <source>
        <dbReference type="Proteomes" id="UP000312512"/>
    </source>
</evidence>
<dbReference type="OrthoDB" id="3781030at2"/>
<gene>
    <name evidence="1" type="ORF">FH608_030365</name>
</gene>
<dbReference type="RefSeq" id="WP_139634057.1">
    <property type="nucleotide sequence ID" value="NZ_VDLX02000012.1"/>
</dbReference>
<name>A0A5C4W1Z7_9ACTN</name>
<dbReference type="InterPro" id="IPR016566">
    <property type="entry name" value="UCP010219"/>
</dbReference>
<reference evidence="1 2" key="1">
    <citation type="submission" date="2019-10" db="EMBL/GenBank/DDBJ databases">
        <title>Nonomuraea sp. nov., isolated from Phyllanthus amarus.</title>
        <authorList>
            <person name="Klykleung N."/>
            <person name="Tanasupawat S."/>
        </authorList>
    </citation>
    <scope>NUCLEOTIDE SEQUENCE [LARGE SCALE GENOMIC DNA]</scope>
    <source>
        <strain evidence="1 2">PA1-10</strain>
    </source>
</reference>
<dbReference type="Pfam" id="PF11361">
    <property type="entry name" value="DUF3159"/>
    <property type="match status" value="1"/>
</dbReference>
<dbReference type="NCBIfam" id="NF041646">
    <property type="entry name" value="VC0807_fam"/>
    <property type="match status" value="1"/>
</dbReference>
<sequence length="207" mass="22334">MNRSALIKGVLADVGLPVAVYYACRIAGLDQLPALMLGGLAALLRTAVVAVRLRRFNGLATLVAAGFGVAVLLAELTGDPRLVLAKESVVSGLLGLLLLGSCLVGHPLMYALMRRLNAENHDKLAEWEHMWQVRPEFRRVFTVITLVWGAGALAEALVRLPLIYGLPLDVMAGVSTALQLGTIAVLMGWTLLYRKRRADRAATKTQI</sequence>
<proteinExistence type="predicted"/>
<dbReference type="Proteomes" id="UP000312512">
    <property type="component" value="Unassembled WGS sequence"/>
</dbReference>
<organism evidence="1 2">
    <name type="scientific">Nonomuraea phyllanthi</name>
    <dbReference type="NCBI Taxonomy" id="2219224"/>
    <lineage>
        <taxon>Bacteria</taxon>
        <taxon>Bacillati</taxon>
        <taxon>Actinomycetota</taxon>
        <taxon>Actinomycetes</taxon>
        <taxon>Streptosporangiales</taxon>
        <taxon>Streptosporangiaceae</taxon>
        <taxon>Nonomuraea</taxon>
    </lineage>
</organism>
<dbReference type="AlphaFoldDB" id="A0A5C4W1Z7"/>
<protein>
    <submittedName>
        <fullName evidence="1">DUF3159 domain-containing protein</fullName>
    </submittedName>
</protein>
<evidence type="ECO:0000313" key="1">
    <source>
        <dbReference type="EMBL" id="KAB8191556.1"/>
    </source>
</evidence>
<keyword evidence="2" id="KW-1185">Reference proteome</keyword>
<comment type="caution">
    <text evidence="1">The sequence shown here is derived from an EMBL/GenBank/DDBJ whole genome shotgun (WGS) entry which is preliminary data.</text>
</comment>
<accession>A0A5C4W1Z7</accession>